<evidence type="ECO:0000313" key="2">
    <source>
        <dbReference type="Proteomes" id="UP001165064"/>
    </source>
</evidence>
<accession>A0ACB5T900</accession>
<dbReference type="EMBL" id="BSXS01005074">
    <property type="protein sequence ID" value="GME83893.1"/>
    <property type="molecule type" value="Genomic_DNA"/>
</dbReference>
<organism evidence="1 2">
    <name type="scientific">Ambrosiozyma monospora</name>
    <name type="common">Yeast</name>
    <name type="synonym">Endomycopsis monosporus</name>
    <dbReference type="NCBI Taxonomy" id="43982"/>
    <lineage>
        <taxon>Eukaryota</taxon>
        <taxon>Fungi</taxon>
        <taxon>Dikarya</taxon>
        <taxon>Ascomycota</taxon>
        <taxon>Saccharomycotina</taxon>
        <taxon>Pichiomycetes</taxon>
        <taxon>Pichiales</taxon>
        <taxon>Pichiaceae</taxon>
        <taxon>Ambrosiozyma</taxon>
    </lineage>
</organism>
<gene>
    <name evidence="1" type="ORF">Amon02_000648000</name>
</gene>
<keyword evidence="2" id="KW-1185">Reference proteome</keyword>
<name>A0ACB5T900_AMBMO</name>
<comment type="caution">
    <text evidence="1">The sequence shown here is derived from an EMBL/GenBank/DDBJ whole genome shotgun (WGS) entry which is preliminary data.</text>
</comment>
<sequence>MFENILTPKISFYENILKLEDDIIRDFVYQRLLKEDNLLSIVNNPDHWGEVVKCCSPADKLIHTLIHCTFNTTSTPFSITKPKIVKMYYAEKIHALWKDDPYITVIEILKQRQEAAKNSSPYLTDTLIEKVFHDFLAMKDQVTIEKLITVGNTACKADDSSTIPKTFFVTLFKETLPLVENCSAEEKPACLKFYENCLPVVTSDLIFLDQFLGLSLNTIFYHAAVEYYNKLSANYQNRLKFTVLEENTNPPKNLDIEMSVPSESVVDAPAKEIAEQVNEEKNSVITPSKPTTANASSEELSSDSEDDIQITSPIVHLNSPEKLKAHMQDILSPARRNIVGRSLSFGDAVPYPLTGDDEKIVASKTLSAPEKIVLGNSQHDSTNKIEDNPFIDPNSSTLHQPTQFH</sequence>
<evidence type="ECO:0000313" key="1">
    <source>
        <dbReference type="EMBL" id="GME83893.1"/>
    </source>
</evidence>
<reference evidence="1" key="1">
    <citation type="submission" date="2023-04" db="EMBL/GenBank/DDBJ databases">
        <title>Ambrosiozyma monospora NBRC 10751.</title>
        <authorList>
            <person name="Ichikawa N."/>
            <person name="Sato H."/>
            <person name="Tonouchi N."/>
        </authorList>
    </citation>
    <scope>NUCLEOTIDE SEQUENCE</scope>
    <source>
        <strain evidence="1">NBRC 10751</strain>
    </source>
</reference>
<proteinExistence type="predicted"/>
<protein>
    <submittedName>
        <fullName evidence="1">Unnamed protein product</fullName>
    </submittedName>
</protein>
<dbReference type="Proteomes" id="UP001165064">
    <property type="component" value="Unassembled WGS sequence"/>
</dbReference>